<dbReference type="CDD" id="cd01045">
    <property type="entry name" value="Ferritin_like_AB"/>
    <property type="match status" value="1"/>
</dbReference>
<reference evidence="3 4" key="1">
    <citation type="journal article" date="2017" name="ISME J.">
        <title>Energy and carbon metabolisms in a deep terrestrial subsurface fluid microbial community.</title>
        <authorList>
            <person name="Momper L."/>
            <person name="Jungbluth S.P."/>
            <person name="Lee M.D."/>
            <person name="Amend J.P."/>
        </authorList>
    </citation>
    <scope>NUCLEOTIDE SEQUENCE [LARGE SCALE GENOMIC DNA]</scope>
    <source>
        <strain evidence="3">SURF_5</strain>
    </source>
</reference>
<keyword evidence="1" id="KW-1133">Transmembrane helix</keyword>
<evidence type="ECO:0000259" key="2">
    <source>
        <dbReference type="Pfam" id="PF02915"/>
    </source>
</evidence>
<protein>
    <recommendedName>
        <fullName evidence="2">Rubrerythrin diiron-binding domain-containing protein</fullName>
    </recommendedName>
</protein>
<dbReference type="SUPFAM" id="SSF47240">
    <property type="entry name" value="Ferritin-like"/>
    <property type="match status" value="1"/>
</dbReference>
<dbReference type="GO" id="GO:0046872">
    <property type="term" value="F:metal ion binding"/>
    <property type="evidence" value="ECO:0007669"/>
    <property type="project" value="InterPro"/>
</dbReference>
<dbReference type="Gene3D" id="1.20.1260.10">
    <property type="match status" value="1"/>
</dbReference>
<dbReference type="InterPro" id="IPR012347">
    <property type="entry name" value="Ferritin-like"/>
</dbReference>
<dbReference type="InterPro" id="IPR009078">
    <property type="entry name" value="Ferritin-like_SF"/>
</dbReference>
<comment type="caution">
    <text evidence="3">The sequence shown here is derived from an EMBL/GenBank/DDBJ whole genome shotgun (WGS) entry which is preliminary data.</text>
</comment>
<dbReference type="AlphaFoldDB" id="A0A3A4NBE3"/>
<evidence type="ECO:0000313" key="3">
    <source>
        <dbReference type="EMBL" id="RJP15636.1"/>
    </source>
</evidence>
<dbReference type="Proteomes" id="UP000265882">
    <property type="component" value="Unassembled WGS sequence"/>
</dbReference>
<proteinExistence type="predicted"/>
<dbReference type="GO" id="GO:0016491">
    <property type="term" value="F:oxidoreductase activity"/>
    <property type="evidence" value="ECO:0007669"/>
    <property type="project" value="InterPro"/>
</dbReference>
<gene>
    <name evidence="3" type="ORF">C4520_19885</name>
</gene>
<sequence>MASADRKSSTTGGFETRPWVGMGSLAGFPFFVYNFCICMPGHRQKKSGTCAARARSGEVVMAEVLDIIELIKKLALIEAEGVGFYRSLAEHAGDENIKKLARMMARAEENHRQGFIEVAEKLERRRKTARPSKVTGDLRQYIIELIDHRIFLSPEQAATLARNVANLDEAVDMAIKFEKENILLLQECREIAAGTTRKIIDKIIQQERKHVIGLRKARVQLLARTASSEQ</sequence>
<evidence type="ECO:0000256" key="1">
    <source>
        <dbReference type="SAM" id="Phobius"/>
    </source>
</evidence>
<name>A0A3A4NBE3_ABYX5</name>
<dbReference type="Pfam" id="PF02915">
    <property type="entry name" value="Rubrerythrin"/>
    <property type="match status" value="1"/>
</dbReference>
<feature type="transmembrane region" description="Helical" evidence="1">
    <location>
        <begin position="19"/>
        <end position="37"/>
    </location>
</feature>
<dbReference type="InterPro" id="IPR003251">
    <property type="entry name" value="Rr_diiron-bd_dom"/>
</dbReference>
<keyword evidence="1" id="KW-0472">Membrane</keyword>
<accession>A0A3A4NBE3</accession>
<dbReference type="EMBL" id="QZKU01000132">
    <property type="protein sequence ID" value="RJP15636.1"/>
    <property type="molecule type" value="Genomic_DNA"/>
</dbReference>
<evidence type="ECO:0000313" key="4">
    <source>
        <dbReference type="Proteomes" id="UP000265882"/>
    </source>
</evidence>
<organism evidence="3 4">
    <name type="scientific">Abyssobacteria bacterium (strain SURF_5)</name>
    <dbReference type="NCBI Taxonomy" id="2093360"/>
    <lineage>
        <taxon>Bacteria</taxon>
        <taxon>Pseudomonadati</taxon>
        <taxon>Candidatus Hydrogenedentota</taxon>
        <taxon>Candidatus Abyssobacteria</taxon>
    </lineage>
</organism>
<feature type="domain" description="Rubrerythrin diiron-binding" evidence="2">
    <location>
        <begin position="77"/>
        <end position="215"/>
    </location>
</feature>
<keyword evidence="1" id="KW-0812">Transmembrane</keyword>